<dbReference type="GO" id="GO:0003850">
    <property type="term" value="F:2-deoxyglucose-6-phosphatase activity"/>
    <property type="evidence" value="ECO:0007669"/>
    <property type="project" value="TreeGrafter"/>
</dbReference>
<dbReference type="InterPro" id="IPR023214">
    <property type="entry name" value="HAD_sf"/>
</dbReference>
<dbReference type="NCBIfam" id="TIGR01509">
    <property type="entry name" value="HAD-SF-IA-v3"/>
    <property type="match status" value="1"/>
</dbReference>
<dbReference type="InterPro" id="IPR036412">
    <property type="entry name" value="HAD-like_sf"/>
</dbReference>
<evidence type="ECO:0000313" key="2">
    <source>
        <dbReference type="Proteomes" id="UP001377567"/>
    </source>
</evidence>
<accession>A0AAV5RSY1</accession>
<organism evidence="1 2">
    <name type="scientific">Maudiozyma humilis</name>
    <name type="common">Sour dough yeast</name>
    <name type="synonym">Kazachstania humilis</name>
    <dbReference type="NCBI Taxonomy" id="51915"/>
    <lineage>
        <taxon>Eukaryota</taxon>
        <taxon>Fungi</taxon>
        <taxon>Dikarya</taxon>
        <taxon>Ascomycota</taxon>
        <taxon>Saccharomycotina</taxon>
        <taxon>Saccharomycetes</taxon>
        <taxon>Saccharomycetales</taxon>
        <taxon>Saccharomycetaceae</taxon>
        <taxon>Maudiozyma</taxon>
    </lineage>
</organism>
<evidence type="ECO:0008006" key="3">
    <source>
        <dbReference type="Google" id="ProtNLM"/>
    </source>
</evidence>
<dbReference type="Pfam" id="PF00702">
    <property type="entry name" value="Hydrolase"/>
    <property type="match status" value="1"/>
</dbReference>
<dbReference type="Gene3D" id="3.40.50.1000">
    <property type="entry name" value="HAD superfamily/HAD-like"/>
    <property type="match status" value="1"/>
</dbReference>
<comment type="caution">
    <text evidence="1">The sequence shown here is derived from an EMBL/GenBank/DDBJ whole genome shotgun (WGS) entry which is preliminary data.</text>
</comment>
<dbReference type="Proteomes" id="UP001377567">
    <property type="component" value="Unassembled WGS sequence"/>
</dbReference>
<dbReference type="SFLD" id="SFLDS00003">
    <property type="entry name" value="Haloacid_Dehalogenase"/>
    <property type="match status" value="1"/>
</dbReference>
<dbReference type="EMBL" id="BTGD01000003">
    <property type="protein sequence ID" value="GMM54528.1"/>
    <property type="molecule type" value="Genomic_DNA"/>
</dbReference>
<dbReference type="PANTHER" id="PTHR43481:SF9">
    <property type="entry name" value="2-DEOXYGLUCOSE-6-PHOSPHATE PHOSPHATASE 1-RELATED"/>
    <property type="match status" value="1"/>
</dbReference>
<dbReference type="PANTHER" id="PTHR43481">
    <property type="entry name" value="FRUCTOSE-1-PHOSPHATE PHOSPHATASE"/>
    <property type="match status" value="1"/>
</dbReference>
<evidence type="ECO:0000313" key="1">
    <source>
        <dbReference type="EMBL" id="GMM54528.1"/>
    </source>
</evidence>
<dbReference type="InterPro" id="IPR023198">
    <property type="entry name" value="PGP-like_dom2"/>
</dbReference>
<dbReference type="SUPFAM" id="SSF56784">
    <property type="entry name" value="HAD-like"/>
    <property type="match status" value="1"/>
</dbReference>
<dbReference type="InterPro" id="IPR006439">
    <property type="entry name" value="HAD-SF_hydro_IA"/>
</dbReference>
<keyword evidence="2" id="KW-1185">Reference proteome</keyword>
<dbReference type="Gene3D" id="1.10.150.240">
    <property type="entry name" value="Putative phosphatase, domain 2"/>
    <property type="match status" value="1"/>
</dbReference>
<sequence>MPFTVNTDVCLFDLDGTLVDTKVASEAAWTKLCVQHNVNPEELFKVSHGAKSADMFKRFFPNVDNTDDKATLALDKEIADCYLDSVRLIPGVEELLLLLDKDTADASVNFKDNDRRKWAIVTSGYEYLAYSWFNTILKKVGPPSVFVTGGDVTRGKPDPMGYAMARDKIAEIRNYASPTRSVVFEDAPVGVQAGKAMGATVIGIASSHAPEKLVAAGADFVVADMTHVKVTKNTEGGCITLQVSDPIYPASN</sequence>
<reference evidence="1 2" key="1">
    <citation type="journal article" date="2023" name="Elife">
        <title>Identification of key yeast species and microbe-microbe interactions impacting larval growth of Drosophila in the wild.</title>
        <authorList>
            <person name="Mure A."/>
            <person name="Sugiura Y."/>
            <person name="Maeda R."/>
            <person name="Honda K."/>
            <person name="Sakurai N."/>
            <person name="Takahashi Y."/>
            <person name="Watada M."/>
            <person name="Katoh T."/>
            <person name="Gotoh A."/>
            <person name="Gotoh Y."/>
            <person name="Taniguchi I."/>
            <person name="Nakamura K."/>
            <person name="Hayashi T."/>
            <person name="Katayama T."/>
            <person name="Uemura T."/>
            <person name="Hattori Y."/>
        </authorList>
    </citation>
    <scope>NUCLEOTIDE SEQUENCE [LARGE SCALE GENOMIC DNA]</scope>
    <source>
        <strain evidence="1 2">KH-74</strain>
    </source>
</reference>
<dbReference type="InterPro" id="IPR051806">
    <property type="entry name" value="HAD-like_SPP"/>
</dbReference>
<dbReference type="SFLD" id="SFLDG01129">
    <property type="entry name" value="C1.5:_HAD__Beta-PGM__Phosphata"/>
    <property type="match status" value="1"/>
</dbReference>
<gene>
    <name evidence="1" type="ORF">DAKH74_011440</name>
</gene>
<dbReference type="AlphaFoldDB" id="A0AAV5RSY1"/>
<proteinExistence type="predicted"/>
<name>A0AAV5RSY1_MAUHU</name>
<protein>
    <recommendedName>
        <fullName evidence="3">2-deoxyglucose-6-phosphate phosphatase</fullName>
    </recommendedName>
</protein>